<protein>
    <submittedName>
        <fullName evidence="2">Uncharacterized protein</fullName>
    </submittedName>
</protein>
<name>A0A1I2C2V9_9GAMM</name>
<proteinExistence type="predicted"/>
<dbReference type="EMBL" id="FONH01000003">
    <property type="protein sequence ID" value="SFE62614.1"/>
    <property type="molecule type" value="Genomic_DNA"/>
</dbReference>
<feature type="chain" id="PRO_5011520960" evidence="1">
    <location>
        <begin position="21"/>
        <end position="111"/>
    </location>
</feature>
<dbReference type="AlphaFoldDB" id="A0A1I2C2V9"/>
<feature type="signal peptide" evidence="1">
    <location>
        <begin position="1"/>
        <end position="20"/>
    </location>
</feature>
<dbReference type="Proteomes" id="UP000199477">
    <property type="component" value="Unassembled WGS sequence"/>
</dbReference>
<keyword evidence="3" id="KW-1185">Reference proteome</keyword>
<evidence type="ECO:0000313" key="2">
    <source>
        <dbReference type="EMBL" id="SFE62614.1"/>
    </source>
</evidence>
<accession>A0A1I2C2V9</accession>
<dbReference type="RefSeq" id="WP_026636102.1">
    <property type="nucleotide sequence ID" value="NZ_FONH01000003.1"/>
</dbReference>
<dbReference type="STRING" id="500610.SAMN02799615_01341"/>
<gene>
    <name evidence="2" type="ORF">SAMN02799615_01341</name>
</gene>
<evidence type="ECO:0000256" key="1">
    <source>
        <dbReference type="SAM" id="SignalP"/>
    </source>
</evidence>
<keyword evidence="1" id="KW-0732">Signal</keyword>
<sequence length="111" mass="11944">MIHRIVLSCACALLPAVAGAQTRYLEVYNDAPSSLVTLAVAPAGTEAFHDVAIGDRPLIGGGNAVTVALDGKEGCRRDLRATFADGRTLVQRNFDVCRYRSYRTGRVLPPR</sequence>
<evidence type="ECO:0000313" key="3">
    <source>
        <dbReference type="Proteomes" id="UP000199477"/>
    </source>
</evidence>
<organism evidence="2 3">
    <name type="scientific">Dyella marensis</name>
    <dbReference type="NCBI Taxonomy" id="500610"/>
    <lineage>
        <taxon>Bacteria</taxon>
        <taxon>Pseudomonadati</taxon>
        <taxon>Pseudomonadota</taxon>
        <taxon>Gammaproteobacteria</taxon>
        <taxon>Lysobacterales</taxon>
        <taxon>Rhodanobacteraceae</taxon>
        <taxon>Dyella</taxon>
    </lineage>
</organism>
<reference evidence="3" key="1">
    <citation type="submission" date="2016-10" db="EMBL/GenBank/DDBJ databases">
        <authorList>
            <person name="Varghese N."/>
            <person name="Submissions S."/>
        </authorList>
    </citation>
    <scope>NUCLEOTIDE SEQUENCE [LARGE SCALE GENOMIC DNA]</scope>
    <source>
        <strain evidence="3">UNC178MFTsu3.1</strain>
    </source>
</reference>